<dbReference type="Proteomes" id="UP000053257">
    <property type="component" value="Unassembled WGS sequence"/>
</dbReference>
<dbReference type="PANTHER" id="PTHR40465">
    <property type="entry name" value="CHROMOSOME 1, WHOLE GENOME SHOTGUN SEQUENCE"/>
    <property type="match status" value="1"/>
</dbReference>
<dbReference type="AlphaFoldDB" id="A0A0C3NAK6"/>
<feature type="domain" description="DUF6534" evidence="3">
    <location>
        <begin position="168"/>
        <end position="251"/>
    </location>
</feature>
<gene>
    <name evidence="4" type="ORF">PHLGIDRAFT_131227</name>
</gene>
<protein>
    <recommendedName>
        <fullName evidence="3">DUF6534 domain-containing protein</fullName>
    </recommendedName>
</protein>
<keyword evidence="5" id="KW-1185">Reference proteome</keyword>
<evidence type="ECO:0000313" key="5">
    <source>
        <dbReference type="Proteomes" id="UP000053257"/>
    </source>
</evidence>
<keyword evidence="2" id="KW-1133">Transmembrane helix</keyword>
<feature type="transmembrane region" description="Helical" evidence="2">
    <location>
        <begin position="203"/>
        <end position="224"/>
    </location>
</feature>
<dbReference type="PANTHER" id="PTHR40465:SF1">
    <property type="entry name" value="DUF6534 DOMAIN-CONTAINING PROTEIN"/>
    <property type="match status" value="1"/>
</dbReference>
<dbReference type="STRING" id="745531.A0A0C3NAK6"/>
<name>A0A0C3NAK6_PHLG1</name>
<sequence>MLSPGGKVAQVLHGPSLMGIFLNVLLYGVMITQTHSYYTNFPKDPIWIKSFVGILLLADTLNSAFNMAWIYNVLINQFGNLAALSRADWLFESEEAMAGIIATMVQMFYARRIFVLTKNRWITALVMLSSAVSGLCAIGTAIGVAMRPDFSGLVILDVVALPWLVSCTVCDITIAITLSVYLSRHKTGFQKTDTVVNKIIRSTVQNGLLTASFTIAHIVCYLSLSSGIHMIFNYGVVKLYTNSIMSSLNARGVWQNTLSKGSSFVSQSRSNFVASTRSVRPQVTINVETHEMVDIGPLSDGKGDADWRDDPDRIASNHEKHGGHVAYAV</sequence>
<keyword evidence="2" id="KW-0472">Membrane</keyword>
<feature type="compositionally biased region" description="Basic and acidic residues" evidence="1">
    <location>
        <begin position="301"/>
        <end position="322"/>
    </location>
</feature>
<feature type="region of interest" description="Disordered" evidence="1">
    <location>
        <begin position="298"/>
        <end position="322"/>
    </location>
</feature>
<feature type="transmembrane region" description="Helical" evidence="2">
    <location>
        <begin position="12"/>
        <end position="30"/>
    </location>
</feature>
<dbReference type="OrthoDB" id="3183258at2759"/>
<accession>A0A0C3NAK6</accession>
<evidence type="ECO:0000259" key="3">
    <source>
        <dbReference type="Pfam" id="PF20152"/>
    </source>
</evidence>
<organism evidence="4 5">
    <name type="scientific">Phlebiopsis gigantea (strain 11061_1 CR5-6)</name>
    <name type="common">White-rot fungus</name>
    <name type="synonym">Peniophora gigantea</name>
    <dbReference type="NCBI Taxonomy" id="745531"/>
    <lineage>
        <taxon>Eukaryota</taxon>
        <taxon>Fungi</taxon>
        <taxon>Dikarya</taxon>
        <taxon>Basidiomycota</taxon>
        <taxon>Agaricomycotina</taxon>
        <taxon>Agaricomycetes</taxon>
        <taxon>Polyporales</taxon>
        <taxon>Phanerochaetaceae</taxon>
        <taxon>Phlebiopsis</taxon>
    </lineage>
</organism>
<proteinExistence type="predicted"/>
<dbReference type="InterPro" id="IPR045339">
    <property type="entry name" value="DUF6534"/>
</dbReference>
<evidence type="ECO:0000256" key="2">
    <source>
        <dbReference type="SAM" id="Phobius"/>
    </source>
</evidence>
<feature type="transmembrane region" description="Helical" evidence="2">
    <location>
        <begin position="51"/>
        <end position="71"/>
    </location>
</feature>
<feature type="transmembrane region" description="Helical" evidence="2">
    <location>
        <begin position="158"/>
        <end position="182"/>
    </location>
</feature>
<reference evidence="4 5" key="1">
    <citation type="journal article" date="2014" name="PLoS Genet.">
        <title>Analysis of the Phlebiopsis gigantea genome, transcriptome and secretome provides insight into its pioneer colonization strategies of wood.</title>
        <authorList>
            <person name="Hori C."/>
            <person name="Ishida T."/>
            <person name="Igarashi K."/>
            <person name="Samejima M."/>
            <person name="Suzuki H."/>
            <person name="Master E."/>
            <person name="Ferreira P."/>
            <person name="Ruiz-Duenas F.J."/>
            <person name="Held B."/>
            <person name="Canessa P."/>
            <person name="Larrondo L.F."/>
            <person name="Schmoll M."/>
            <person name="Druzhinina I.S."/>
            <person name="Kubicek C.P."/>
            <person name="Gaskell J.A."/>
            <person name="Kersten P."/>
            <person name="St John F."/>
            <person name="Glasner J."/>
            <person name="Sabat G."/>
            <person name="Splinter BonDurant S."/>
            <person name="Syed K."/>
            <person name="Yadav J."/>
            <person name="Mgbeahuruike A.C."/>
            <person name="Kovalchuk A."/>
            <person name="Asiegbu F.O."/>
            <person name="Lackner G."/>
            <person name="Hoffmeister D."/>
            <person name="Rencoret J."/>
            <person name="Gutierrez A."/>
            <person name="Sun H."/>
            <person name="Lindquist E."/>
            <person name="Barry K."/>
            <person name="Riley R."/>
            <person name="Grigoriev I.V."/>
            <person name="Henrissat B."/>
            <person name="Kues U."/>
            <person name="Berka R.M."/>
            <person name="Martinez A.T."/>
            <person name="Covert S.F."/>
            <person name="Blanchette R.A."/>
            <person name="Cullen D."/>
        </authorList>
    </citation>
    <scope>NUCLEOTIDE SEQUENCE [LARGE SCALE GENOMIC DNA]</scope>
    <source>
        <strain evidence="4 5">11061_1 CR5-6</strain>
    </source>
</reference>
<dbReference type="Pfam" id="PF20152">
    <property type="entry name" value="DUF6534"/>
    <property type="match status" value="1"/>
</dbReference>
<dbReference type="HOGENOM" id="CLU_046025_2_0_1"/>
<evidence type="ECO:0000256" key="1">
    <source>
        <dbReference type="SAM" id="MobiDB-lite"/>
    </source>
</evidence>
<evidence type="ECO:0000313" key="4">
    <source>
        <dbReference type="EMBL" id="KIP01529.1"/>
    </source>
</evidence>
<keyword evidence="2" id="KW-0812">Transmembrane</keyword>
<dbReference type="EMBL" id="KN840772">
    <property type="protein sequence ID" value="KIP01529.1"/>
    <property type="molecule type" value="Genomic_DNA"/>
</dbReference>
<feature type="transmembrane region" description="Helical" evidence="2">
    <location>
        <begin position="121"/>
        <end position="146"/>
    </location>
</feature>
<feature type="transmembrane region" description="Helical" evidence="2">
    <location>
        <begin position="96"/>
        <end position="114"/>
    </location>
</feature>